<dbReference type="AlphaFoldDB" id="A0ABD2MHS6"/>
<organism evidence="1 2">
    <name type="scientific">Cryptolaemus montrouzieri</name>
    <dbReference type="NCBI Taxonomy" id="559131"/>
    <lineage>
        <taxon>Eukaryota</taxon>
        <taxon>Metazoa</taxon>
        <taxon>Ecdysozoa</taxon>
        <taxon>Arthropoda</taxon>
        <taxon>Hexapoda</taxon>
        <taxon>Insecta</taxon>
        <taxon>Pterygota</taxon>
        <taxon>Neoptera</taxon>
        <taxon>Endopterygota</taxon>
        <taxon>Coleoptera</taxon>
        <taxon>Polyphaga</taxon>
        <taxon>Cucujiformia</taxon>
        <taxon>Coccinelloidea</taxon>
        <taxon>Coccinellidae</taxon>
        <taxon>Scymninae</taxon>
        <taxon>Scymnini</taxon>
        <taxon>Cryptolaemus</taxon>
    </lineage>
</organism>
<evidence type="ECO:0000313" key="2">
    <source>
        <dbReference type="Proteomes" id="UP001516400"/>
    </source>
</evidence>
<comment type="caution">
    <text evidence="1">The sequence shown here is derived from an EMBL/GenBank/DDBJ whole genome shotgun (WGS) entry which is preliminary data.</text>
</comment>
<protein>
    <submittedName>
        <fullName evidence="1">Uncharacterized protein</fullName>
    </submittedName>
</protein>
<name>A0ABD2MHS6_9CUCU</name>
<dbReference type="EMBL" id="JABFTP020000001">
    <property type="protein sequence ID" value="KAL3265918.1"/>
    <property type="molecule type" value="Genomic_DNA"/>
</dbReference>
<accession>A0ABD2MHS6</accession>
<keyword evidence="2" id="KW-1185">Reference proteome</keyword>
<gene>
    <name evidence="1" type="ORF">HHI36_010107</name>
</gene>
<sequence>MVLQKGGWVEGEQPTPVKDQIVMRTTCTPRKETDLKEKRQKLCNGITNIGTWTVLSWYRPEASKNAIQQLEKVKMDMTAVQKIRTPDS</sequence>
<dbReference type="Proteomes" id="UP001516400">
    <property type="component" value="Unassembled WGS sequence"/>
</dbReference>
<evidence type="ECO:0000313" key="1">
    <source>
        <dbReference type="EMBL" id="KAL3265918.1"/>
    </source>
</evidence>
<reference evidence="1 2" key="1">
    <citation type="journal article" date="2021" name="BMC Biol.">
        <title>Horizontally acquired antibacterial genes associated with adaptive radiation of ladybird beetles.</title>
        <authorList>
            <person name="Li H.S."/>
            <person name="Tang X.F."/>
            <person name="Huang Y.H."/>
            <person name="Xu Z.Y."/>
            <person name="Chen M.L."/>
            <person name="Du X.Y."/>
            <person name="Qiu B.Y."/>
            <person name="Chen P.T."/>
            <person name="Zhang W."/>
            <person name="Slipinski A."/>
            <person name="Escalona H.E."/>
            <person name="Waterhouse R.M."/>
            <person name="Zwick A."/>
            <person name="Pang H."/>
        </authorList>
    </citation>
    <scope>NUCLEOTIDE SEQUENCE [LARGE SCALE GENOMIC DNA]</scope>
    <source>
        <strain evidence="1">SYSU2018</strain>
    </source>
</reference>
<proteinExistence type="predicted"/>